<keyword evidence="1" id="KW-1133">Transmembrane helix</keyword>
<organism evidence="2 3">
    <name type="scientific">Spirosoma sordidisoli</name>
    <dbReference type="NCBI Taxonomy" id="2502893"/>
    <lineage>
        <taxon>Bacteria</taxon>
        <taxon>Pseudomonadati</taxon>
        <taxon>Bacteroidota</taxon>
        <taxon>Cytophagia</taxon>
        <taxon>Cytophagales</taxon>
        <taxon>Cytophagaceae</taxon>
        <taxon>Spirosoma</taxon>
    </lineage>
</organism>
<evidence type="ECO:0000313" key="2">
    <source>
        <dbReference type="EMBL" id="RYC70648.1"/>
    </source>
</evidence>
<evidence type="ECO:0000313" key="3">
    <source>
        <dbReference type="Proteomes" id="UP000290407"/>
    </source>
</evidence>
<reference evidence="2 3" key="1">
    <citation type="submission" date="2019-01" db="EMBL/GenBank/DDBJ databases">
        <title>Spirosoma flava sp. nov., a propanil-degrading bacterium isolated from herbicide-contaminated soil.</title>
        <authorList>
            <person name="Zhang L."/>
            <person name="Jiang J.-D."/>
        </authorList>
    </citation>
    <scope>NUCLEOTIDE SEQUENCE [LARGE SCALE GENOMIC DNA]</scope>
    <source>
        <strain evidence="2 3">TY50</strain>
    </source>
</reference>
<proteinExistence type="predicted"/>
<dbReference type="Proteomes" id="UP000290407">
    <property type="component" value="Unassembled WGS sequence"/>
</dbReference>
<dbReference type="EMBL" id="SBLB01000001">
    <property type="protein sequence ID" value="RYC70648.1"/>
    <property type="molecule type" value="Genomic_DNA"/>
</dbReference>
<evidence type="ECO:0008006" key="4">
    <source>
        <dbReference type="Google" id="ProtNLM"/>
    </source>
</evidence>
<feature type="transmembrane region" description="Helical" evidence="1">
    <location>
        <begin position="83"/>
        <end position="103"/>
    </location>
</feature>
<dbReference type="RefSeq" id="WP_129598740.1">
    <property type="nucleotide sequence ID" value="NZ_SBLB01000001.1"/>
</dbReference>
<keyword evidence="3" id="KW-1185">Reference proteome</keyword>
<dbReference type="AlphaFoldDB" id="A0A4V1RWL1"/>
<evidence type="ECO:0000256" key="1">
    <source>
        <dbReference type="SAM" id="Phobius"/>
    </source>
</evidence>
<keyword evidence="1" id="KW-0472">Membrane</keyword>
<keyword evidence="1" id="KW-0812">Transmembrane</keyword>
<gene>
    <name evidence="2" type="ORF">EQG79_00415</name>
</gene>
<feature type="transmembrane region" description="Helical" evidence="1">
    <location>
        <begin position="142"/>
        <end position="160"/>
    </location>
</feature>
<comment type="caution">
    <text evidence="2">The sequence shown here is derived from an EMBL/GenBank/DDBJ whole genome shotgun (WGS) entry which is preliminary data.</text>
</comment>
<feature type="transmembrane region" description="Helical" evidence="1">
    <location>
        <begin position="45"/>
        <end position="63"/>
    </location>
</feature>
<accession>A0A4V1RWL1</accession>
<name>A0A4V1RWL1_9BACT</name>
<feature type="transmembrane region" description="Helical" evidence="1">
    <location>
        <begin position="20"/>
        <end position="38"/>
    </location>
</feature>
<protein>
    <recommendedName>
        <fullName evidence="4">Transmembrane protein</fullName>
    </recommendedName>
</protein>
<sequence length="296" mass="34125">MEPTTYNAFPELAQVIFDWWETLALAVAAPGLVINFFFSMHKGRVYRGAFVLLLLGVVMQIYIDVITATTRHPSWADVNRPILYTAWAWTVWSRASLYLRYLYQLRTQYDTTIEQVLSVENQVIPWREVALFTAQMERWQKWVLGVIALIFATGVLYSNVNKIETKQTISIAATRQAVVQDSTAKLAALALKRHQDSLFLEQLLVQKQEMQLVLRQLEQANKARNSQELSRTKATMRALNAIEKSVRERLQTPIPKIQPPARKEFKLPSSLPPVRPTSYLDSTYHFDSLMMAKQTY</sequence>